<sequence length="277" mass="30937">MILPNMDGLDGTSMAVEFDRLRAGEAWCETEIAGLQYHDYYRDGLDGQPVRPREGDRLQIVRAPENPYDPRACEVWWRNDVRLGHLPRGVARLVAGPLDEGLALRAYVASGGDGEAWSARALLVGPAAQALHESHIAHVIRQDFAEWEWEQVLAEKKREAPGRANGARFEKRLRDVRAARLVQATNTFLAHVPVEGEITLPPVGETVELFAIEKSLGCSRSTAFRLARRAGVKPRSRMRGWYCTGTDVTVTPELHEAMAAWAARPRTRVTKDHVSCR</sequence>
<comment type="caution">
    <text evidence="4">The sequence shown here is derived from an EMBL/GenBank/DDBJ whole genome shotgun (WGS) entry which is preliminary data.</text>
</comment>
<dbReference type="RefSeq" id="WP_238246553.1">
    <property type="nucleotide sequence ID" value="NZ_BPQP01000089.1"/>
</dbReference>
<keyword evidence="1" id="KW-0479">Metal-binding</keyword>
<organism evidence="4 5">
    <name type="scientific">Methylobacterium iners</name>
    <dbReference type="NCBI Taxonomy" id="418707"/>
    <lineage>
        <taxon>Bacteria</taxon>
        <taxon>Pseudomonadati</taxon>
        <taxon>Pseudomonadota</taxon>
        <taxon>Alphaproteobacteria</taxon>
        <taxon>Hyphomicrobiales</taxon>
        <taxon>Methylobacteriaceae</taxon>
        <taxon>Methylobacterium</taxon>
    </lineage>
</organism>
<evidence type="ECO:0000256" key="2">
    <source>
        <dbReference type="ARBA" id="ARBA00022801"/>
    </source>
</evidence>
<dbReference type="Gene3D" id="3.30.70.2330">
    <property type="match status" value="1"/>
</dbReference>
<protein>
    <recommendedName>
        <fullName evidence="3">HIRAN domain-containing protein</fullName>
    </recommendedName>
</protein>
<keyword evidence="2" id="KW-0378">Hydrolase</keyword>
<dbReference type="Pfam" id="PF08797">
    <property type="entry name" value="HIRAN"/>
    <property type="match status" value="1"/>
</dbReference>
<reference evidence="4" key="2">
    <citation type="submission" date="2021-08" db="EMBL/GenBank/DDBJ databases">
        <authorList>
            <person name="Tani A."/>
            <person name="Ola A."/>
            <person name="Ogura Y."/>
            <person name="Katsura K."/>
            <person name="Hayashi T."/>
        </authorList>
    </citation>
    <scope>NUCLEOTIDE SEQUENCE</scope>
    <source>
        <strain evidence="4">DSM 19015</strain>
    </source>
</reference>
<feature type="domain" description="HIRAN" evidence="3">
    <location>
        <begin position="28"/>
        <end position="101"/>
    </location>
</feature>
<evidence type="ECO:0000313" key="4">
    <source>
        <dbReference type="EMBL" id="GJD97495.1"/>
    </source>
</evidence>
<dbReference type="InterPro" id="IPR014905">
    <property type="entry name" value="HIRAN"/>
</dbReference>
<accession>A0ABQ4S4K8</accession>
<proteinExistence type="predicted"/>
<evidence type="ECO:0000256" key="1">
    <source>
        <dbReference type="ARBA" id="ARBA00022723"/>
    </source>
</evidence>
<gene>
    <name evidence="4" type="ORF">OCOJLMKI_4726</name>
</gene>
<name>A0ABQ4S4K8_9HYPH</name>
<keyword evidence="5" id="KW-1185">Reference proteome</keyword>
<dbReference type="EMBL" id="BPQP01000089">
    <property type="protein sequence ID" value="GJD97495.1"/>
    <property type="molecule type" value="Genomic_DNA"/>
</dbReference>
<evidence type="ECO:0000313" key="5">
    <source>
        <dbReference type="Proteomes" id="UP001055125"/>
    </source>
</evidence>
<dbReference type="Proteomes" id="UP001055125">
    <property type="component" value="Unassembled WGS sequence"/>
</dbReference>
<reference evidence="4" key="1">
    <citation type="journal article" date="2021" name="Front. Microbiol.">
        <title>Comprehensive Comparative Genomics and Phenotyping of Methylobacterium Species.</title>
        <authorList>
            <person name="Alessa O."/>
            <person name="Ogura Y."/>
            <person name="Fujitani Y."/>
            <person name="Takami H."/>
            <person name="Hayashi T."/>
            <person name="Sahin N."/>
            <person name="Tani A."/>
        </authorList>
    </citation>
    <scope>NUCLEOTIDE SEQUENCE</scope>
    <source>
        <strain evidence="4">DSM 19015</strain>
    </source>
</reference>
<evidence type="ECO:0000259" key="3">
    <source>
        <dbReference type="Pfam" id="PF08797"/>
    </source>
</evidence>